<organism evidence="1 2">
    <name type="scientific">Vicia faba</name>
    <name type="common">Broad bean</name>
    <name type="synonym">Faba vulgaris</name>
    <dbReference type="NCBI Taxonomy" id="3906"/>
    <lineage>
        <taxon>Eukaryota</taxon>
        <taxon>Viridiplantae</taxon>
        <taxon>Streptophyta</taxon>
        <taxon>Embryophyta</taxon>
        <taxon>Tracheophyta</taxon>
        <taxon>Spermatophyta</taxon>
        <taxon>Magnoliopsida</taxon>
        <taxon>eudicotyledons</taxon>
        <taxon>Gunneridae</taxon>
        <taxon>Pentapetalae</taxon>
        <taxon>rosids</taxon>
        <taxon>fabids</taxon>
        <taxon>Fabales</taxon>
        <taxon>Fabaceae</taxon>
        <taxon>Papilionoideae</taxon>
        <taxon>50 kb inversion clade</taxon>
        <taxon>NPAAA clade</taxon>
        <taxon>Hologalegina</taxon>
        <taxon>IRL clade</taxon>
        <taxon>Fabeae</taxon>
        <taxon>Vicia</taxon>
    </lineage>
</organism>
<gene>
    <name evidence="1" type="ORF">VFH_V038280</name>
</gene>
<dbReference type="Proteomes" id="UP001157006">
    <property type="component" value="Chromosome 5"/>
</dbReference>
<protein>
    <submittedName>
        <fullName evidence="1">Uncharacterized protein</fullName>
    </submittedName>
</protein>
<dbReference type="EMBL" id="OX451740">
    <property type="protein sequence ID" value="CAI8612521.1"/>
    <property type="molecule type" value="Genomic_DNA"/>
</dbReference>
<sequence>MDIFFCSHGCLLGLPNTRGIDEGEFILMKDKLWINRENLRFQLSEVMAAVSRNTSLQTEEVNAKMLSSRIDNPVSKFSGFCQGLGRSEQIQNQDVSFEKSFKLP</sequence>
<keyword evidence="2" id="KW-1185">Reference proteome</keyword>
<dbReference type="AlphaFoldDB" id="A0AAV1AQA6"/>
<reference evidence="1 2" key="1">
    <citation type="submission" date="2023-01" db="EMBL/GenBank/DDBJ databases">
        <authorList>
            <person name="Kreplak J."/>
        </authorList>
    </citation>
    <scope>NUCLEOTIDE SEQUENCE [LARGE SCALE GENOMIC DNA]</scope>
</reference>
<name>A0AAV1AQA6_VICFA</name>
<accession>A0AAV1AQA6</accession>
<evidence type="ECO:0000313" key="2">
    <source>
        <dbReference type="Proteomes" id="UP001157006"/>
    </source>
</evidence>
<evidence type="ECO:0000313" key="1">
    <source>
        <dbReference type="EMBL" id="CAI8612521.1"/>
    </source>
</evidence>
<proteinExistence type="predicted"/>